<keyword evidence="14" id="KW-1185">Reference proteome</keyword>
<evidence type="ECO:0000313" key="14">
    <source>
        <dbReference type="Proteomes" id="UP000094936"/>
    </source>
</evidence>
<organism evidence="13 14">
    <name type="scientific">Veronia pacifica</name>
    <dbReference type="NCBI Taxonomy" id="1080227"/>
    <lineage>
        <taxon>Bacteria</taxon>
        <taxon>Pseudomonadati</taxon>
        <taxon>Pseudomonadota</taxon>
        <taxon>Gammaproteobacteria</taxon>
        <taxon>Vibrionales</taxon>
        <taxon>Vibrionaceae</taxon>
        <taxon>Veronia</taxon>
    </lineage>
</organism>
<keyword evidence="8" id="KW-0482">Metalloprotease</keyword>
<name>A0A1C3EDZ7_9GAMM</name>
<comment type="cofactor">
    <cofactor evidence="1">
        <name>Zn(2+)</name>
        <dbReference type="ChEBI" id="CHEBI:29105"/>
    </cofactor>
</comment>
<dbReference type="GO" id="GO:0008237">
    <property type="term" value="F:metallopeptidase activity"/>
    <property type="evidence" value="ECO:0007669"/>
    <property type="project" value="UniProtKB-KW"/>
</dbReference>
<evidence type="ECO:0000256" key="8">
    <source>
        <dbReference type="ARBA" id="ARBA00023049"/>
    </source>
</evidence>
<evidence type="ECO:0000256" key="7">
    <source>
        <dbReference type="ARBA" id="ARBA00022833"/>
    </source>
</evidence>
<dbReference type="OrthoDB" id="9782994at2"/>
<keyword evidence="4" id="KW-0479">Metal-binding</keyword>
<evidence type="ECO:0000313" key="13">
    <source>
        <dbReference type="EMBL" id="ODA31466.1"/>
    </source>
</evidence>
<dbReference type="InterPro" id="IPR009045">
    <property type="entry name" value="Zn_M74/Hedgehog-like"/>
</dbReference>
<dbReference type="STRING" id="1080227.A8L45_16920"/>
<comment type="caution">
    <text evidence="13">The sequence shown here is derived from an EMBL/GenBank/DDBJ whole genome shotgun (WGS) entry which is preliminary data.</text>
</comment>
<evidence type="ECO:0000256" key="5">
    <source>
        <dbReference type="ARBA" id="ARBA00022729"/>
    </source>
</evidence>
<evidence type="ECO:0000256" key="2">
    <source>
        <dbReference type="ARBA" id="ARBA00004776"/>
    </source>
</evidence>
<dbReference type="GO" id="GO:0046872">
    <property type="term" value="F:metal ion binding"/>
    <property type="evidence" value="ECO:0007669"/>
    <property type="project" value="UniProtKB-KW"/>
</dbReference>
<dbReference type="PANTHER" id="PTHR37425">
    <property type="match status" value="1"/>
</dbReference>
<proteinExistence type="inferred from homology"/>
<keyword evidence="3" id="KW-0645">Protease</keyword>
<dbReference type="GO" id="GO:0006508">
    <property type="term" value="P:proteolysis"/>
    <property type="evidence" value="ECO:0007669"/>
    <property type="project" value="UniProtKB-KW"/>
</dbReference>
<dbReference type="Pfam" id="PF05951">
    <property type="entry name" value="Peptidase_M15_2"/>
    <property type="match status" value="1"/>
</dbReference>
<dbReference type="SUPFAM" id="SSF55166">
    <property type="entry name" value="Hedgehog/DD-peptidase"/>
    <property type="match status" value="1"/>
</dbReference>
<keyword evidence="7" id="KW-0862">Zinc</keyword>
<comment type="pathway">
    <text evidence="2">Cell wall biogenesis; cell wall polysaccharide biosynthesis.</text>
</comment>
<dbReference type="EMBL" id="LYBM01000035">
    <property type="protein sequence ID" value="ODA31466.1"/>
    <property type="molecule type" value="Genomic_DNA"/>
</dbReference>
<accession>A0A1C3EDZ7</accession>
<dbReference type="Proteomes" id="UP000094936">
    <property type="component" value="Unassembled WGS sequence"/>
</dbReference>
<evidence type="ECO:0000256" key="11">
    <source>
        <dbReference type="ARBA" id="ARBA00093666"/>
    </source>
</evidence>
<gene>
    <name evidence="13" type="ORF">A8L45_16920</name>
</gene>
<evidence type="ECO:0000256" key="1">
    <source>
        <dbReference type="ARBA" id="ARBA00001947"/>
    </source>
</evidence>
<keyword evidence="5 12" id="KW-0732">Signal</keyword>
<dbReference type="AlphaFoldDB" id="A0A1C3EDZ7"/>
<comment type="similarity">
    <text evidence="10">Belongs to the peptidase M15 family.</text>
</comment>
<keyword evidence="6" id="KW-0378">Hydrolase</keyword>
<evidence type="ECO:0000256" key="10">
    <source>
        <dbReference type="ARBA" id="ARBA00093448"/>
    </source>
</evidence>
<feature type="signal peptide" evidence="12">
    <location>
        <begin position="1"/>
        <end position="31"/>
    </location>
</feature>
<dbReference type="InterPro" id="IPR010275">
    <property type="entry name" value="MepK"/>
</dbReference>
<dbReference type="PANTHER" id="PTHR37425:SF1">
    <property type="entry name" value="OUTER MEMBRANE PROTEIN"/>
    <property type="match status" value="1"/>
</dbReference>
<dbReference type="Gene3D" id="3.30.1380.10">
    <property type="match status" value="1"/>
</dbReference>
<evidence type="ECO:0000256" key="3">
    <source>
        <dbReference type="ARBA" id="ARBA00022670"/>
    </source>
</evidence>
<dbReference type="RefSeq" id="WP_068904424.1">
    <property type="nucleotide sequence ID" value="NZ_JBHUIF010000029.1"/>
</dbReference>
<dbReference type="PROSITE" id="PS51318">
    <property type="entry name" value="TAT"/>
    <property type="match status" value="1"/>
</dbReference>
<evidence type="ECO:0000256" key="4">
    <source>
        <dbReference type="ARBA" id="ARBA00022723"/>
    </source>
</evidence>
<feature type="chain" id="PRO_5008673000" description="Murein endopeptidase K" evidence="12">
    <location>
        <begin position="32"/>
        <end position="185"/>
    </location>
</feature>
<dbReference type="InterPro" id="IPR006311">
    <property type="entry name" value="TAT_signal"/>
</dbReference>
<dbReference type="GO" id="GO:0071555">
    <property type="term" value="P:cell wall organization"/>
    <property type="evidence" value="ECO:0007669"/>
    <property type="project" value="UniProtKB-KW"/>
</dbReference>
<sequence>MTDFNPYRRKFVMSGAALTAGTLLLPSTGWAQHVTNFGTRELSLVNAHTNEAVSDCYFDGNNYVPSVLDSFNHLCRDFRRNEAIALDPKLYDQLVAIKALVGSSNPCIILSGYRSKKTNDMLRRRGGGQALHSYHIKGQAIDFMIEGVPLKKLRKAAMSLKAGGVGYYSRSHFIHIDTGPVRHWG</sequence>
<evidence type="ECO:0000256" key="9">
    <source>
        <dbReference type="ARBA" id="ARBA00023316"/>
    </source>
</evidence>
<evidence type="ECO:0000256" key="6">
    <source>
        <dbReference type="ARBA" id="ARBA00022801"/>
    </source>
</evidence>
<dbReference type="CDD" id="cd14844">
    <property type="entry name" value="Zn-DD-carboxypeptidase_like"/>
    <property type="match status" value="1"/>
</dbReference>
<evidence type="ECO:0000256" key="12">
    <source>
        <dbReference type="SAM" id="SignalP"/>
    </source>
</evidence>
<keyword evidence="9" id="KW-0961">Cell wall biogenesis/degradation</keyword>
<protein>
    <recommendedName>
        <fullName evidence="11">Murein endopeptidase K</fullName>
    </recommendedName>
</protein>
<reference evidence="13 14" key="1">
    <citation type="submission" date="2016-05" db="EMBL/GenBank/DDBJ databases">
        <title>Genomic Taxonomy of the Vibrionaceae.</title>
        <authorList>
            <person name="Gomez-Gil B."/>
            <person name="Enciso-Ibarra J."/>
        </authorList>
    </citation>
    <scope>NUCLEOTIDE SEQUENCE [LARGE SCALE GENOMIC DNA]</scope>
    <source>
        <strain evidence="13 14">CAIM 1920</strain>
    </source>
</reference>